<organism evidence="2 3">
    <name type="scientific">Paenibacillus silvestris</name>
    <dbReference type="NCBI Taxonomy" id="2606219"/>
    <lineage>
        <taxon>Bacteria</taxon>
        <taxon>Bacillati</taxon>
        <taxon>Bacillota</taxon>
        <taxon>Bacilli</taxon>
        <taxon>Bacillales</taxon>
        <taxon>Paenibacillaceae</taxon>
        <taxon>Paenibacillus</taxon>
    </lineage>
</organism>
<accession>A0A6L8V8M0</accession>
<feature type="domain" description="Pyridoxamine 5'-phosphate oxidase N-terminal" evidence="1">
    <location>
        <begin position="166"/>
        <end position="264"/>
    </location>
</feature>
<evidence type="ECO:0000313" key="2">
    <source>
        <dbReference type="EMBL" id="MZQ85971.1"/>
    </source>
</evidence>
<dbReference type="InterPro" id="IPR012349">
    <property type="entry name" value="Split_barrel_FMN-bd"/>
</dbReference>
<dbReference type="Pfam" id="PF01243">
    <property type="entry name" value="PNPOx_N"/>
    <property type="match status" value="1"/>
</dbReference>
<comment type="caution">
    <text evidence="2">The sequence shown here is derived from an EMBL/GenBank/DDBJ whole genome shotgun (WGS) entry which is preliminary data.</text>
</comment>
<dbReference type="Proteomes" id="UP000481087">
    <property type="component" value="Unassembled WGS sequence"/>
</dbReference>
<dbReference type="EMBL" id="WTUZ01000037">
    <property type="protein sequence ID" value="MZQ85971.1"/>
    <property type="molecule type" value="Genomic_DNA"/>
</dbReference>
<protein>
    <submittedName>
        <fullName evidence="2">Pyridoxamine 5'-phosphate oxidase</fullName>
    </submittedName>
</protein>
<dbReference type="AlphaFoldDB" id="A0A6L8V8M0"/>
<reference evidence="2 3" key="1">
    <citation type="submission" date="2019-12" db="EMBL/GenBank/DDBJ databases">
        <title>Paenibacillus sp. nov. sp. isolated from soil.</title>
        <authorList>
            <person name="Kim J."/>
            <person name="Jeong S.E."/>
            <person name="Jung H.S."/>
            <person name="Jeon C.O."/>
        </authorList>
    </citation>
    <scope>NUCLEOTIDE SEQUENCE [LARGE SCALE GENOMIC DNA]</scope>
    <source>
        <strain evidence="2 3">5J-6</strain>
    </source>
</reference>
<proteinExistence type="predicted"/>
<evidence type="ECO:0000313" key="3">
    <source>
        <dbReference type="Proteomes" id="UP000481087"/>
    </source>
</evidence>
<keyword evidence="3" id="KW-1185">Reference proteome</keyword>
<dbReference type="RefSeq" id="WP_161410279.1">
    <property type="nucleotide sequence ID" value="NZ_WTUZ01000037.1"/>
</dbReference>
<dbReference type="PANTHER" id="PTHR42815:SF2">
    <property type="entry name" value="FAD-BINDING, PUTATIVE (AFU_ORTHOLOGUE AFUA_6G07600)-RELATED"/>
    <property type="match status" value="1"/>
</dbReference>
<sequence>MNDVFHQGELSVQNLAGEGAVAAQNSKMISSHFSNGIVKFLQTQQFAVLSSTDRNGNVWVTFLTGQPGFAEVLDEQRLAIRAELLEADPLAEEPEKEKQIGLLIIDTNRRIRLRINGTAKMDKEFMVTAQQIYGNCPKYIQKRSFRPEKDASRLLKSAQRNEALSQRQQDWIAHADTFYIGSMNDKGEMDASHRGGNPGFIHVLDAKTILFPDYFGNSMFNTLGNIYSNPRSGLLFINYEHGHSLHLTGLAEIIWDEDESSVFPGAERLVRFEISEVVQLENANDLRWEDTELSPYNP</sequence>
<name>A0A6L8V8M0_9BACL</name>
<dbReference type="Gene3D" id="2.30.110.10">
    <property type="entry name" value="Electron Transport, Fmn-binding Protein, Chain A"/>
    <property type="match status" value="2"/>
</dbReference>
<gene>
    <name evidence="2" type="ORF">GQF01_28105</name>
</gene>
<dbReference type="SUPFAM" id="SSF50475">
    <property type="entry name" value="FMN-binding split barrel"/>
    <property type="match status" value="1"/>
</dbReference>
<evidence type="ECO:0000259" key="1">
    <source>
        <dbReference type="Pfam" id="PF01243"/>
    </source>
</evidence>
<dbReference type="PANTHER" id="PTHR42815">
    <property type="entry name" value="FAD-BINDING, PUTATIVE (AFU_ORTHOLOGUE AFUA_6G07600)-RELATED"/>
    <property type="match status" value="1"/>
</dbReference>
<dbReference type="InterPro" id="IPR011576">
    <property type="entry name" value="Pyridox_Oxase_N"/>
</dbReference>